<dbReference type="KEGG" id="sua:Saut_0156"/>
<accession>E0UTA2</accession>
<organism evidence="1 2">
    <name type="scientific">Sulfurimonas autotrophica (strain ATCC BAA-671 / DSM 16294 / JCM 11897 / OK10)</name>
    <dbReference type="NCBI Taxonomy" id="563040"/>
    <lineage>
        <taxon>Bacteria</taxon>
        <taxon>Pseudomonadati</taxon>
        <taxon>Campylobacterota</taxon>
        <taxon>Epsilonproteobacteria</taxon>
        <taxon>Campylobacterales</taxon>
        <taxon>Sulfurimonadaceae</taxon>
        <taxon>Sulfurimonas</taxon>
    </lineage>
</organism>
<name>E0UTA2_SULAO</name>
<proteinExistence type="predicted"/>
<evidence type="ECO:0000313" key="1">
    <source>
        <dbReference type="EMBL" id="ADN08205.1"/>
    </source>
</evidence>
<evidence type="ECO:0000313" key="2">
    <source>
        <dbReference type="Proteomes" id="UP000007803"/>
    </source>
</evidence>
<reference evidence="2" key="1">
    <citation type="journal article" date="2010" name="Stand. Genomic Sci.">
        <title>Complete genome sequence of Sulfurimonas autotrophica type strain (OK10).</title>
        <authorList>
            <person name="Sikorski J."/>
            <person name="Munk C."/>
            <person name="Lapidus A."/>
            <person name="Djao O."/>
            <person name="Lucas S."/>
            <person name="Glavina Del Rio T."/>
            <person name="Nolan M."/>
            <person name="Tice H."/>
            <person name="Han C."/>
            <person name="Cheng J."/>
            <person name="Tapia R."/>
            <person name="Goodwin L."/>
            <person name="Pitluck S."/>
            <person name="Liolios K."/>
            <person name="Ivanova N."/>
            <person name="Mavromatis K."/>
            <person name="Mikhailova N."/>
            <person name="Pati A."/>
            <person name="Sims D."/>
            <person name="Meincke L."/>
            <person name="Brettin T."/>
            <person name="Detter J."/>
            <person name="Chen A."/>
            <person name="Palaniappan K."/>
            <person name="Land M."/>
            <person name="Hauser L."/>
            <person name="Chang Y."/>
            <person name="Jeffries C."/>
            <person name="Rohde M."/>
            <person name="Lang E."/>
            <person name="Spring S."/>
            <person name="Goker M."/>
            <person name="Woyke T."/>
            <person name="Bristow J."/>
            <person name="Eisen J."/>
            <person name="Markowitz V."/>
            <person name="Hugenholtz P."/>
            <person name="Kyrpides N."/>
            <person name="Klenk H."/>
        </authorList>
    </citation>
    <scope>NUCLEOTIDE SEQUENCE [LARGE SCALE GENOMIC DNA]</scope>
    <source>
        <strain evidence="2">ATCC BAA-671 / DSM 16294 / JCM 11897 / OK10</strain>
    </source>
</reference>
<dbReference type="HOGENOM" id="CLU_597067_0_0_7"/>
<keyword evidence="2" id="KW-1185">Reference proteome</keyword>
<dbReference type="RefSeq" id="WP_013325961.1">
    <property type="nucleotide sequence ID" value="NC_014506.1"/>
</dbReference>
<dbReference type="AlphaFoldDB" id="E0UTA2"/>
<gene>
    <name evidence="1" type="ordered locus">Saut_0156</name>
</gene>
<dbReference type="EMBL" id="CP002205">
    <property type="protein sequence ID" value="ADN08205.1"/>
    <property type="molecule type" value="Genomic_DNA"/>
</dbReference>
<dbReference type="STRING" id="563040.Saut_0156"/>
<sequence>MELIDSDKIDILSFGDSDISVLKDSTMIFSTKIPAFDITATTVKESIVENEHSFEDEQETSYKLHISSSLNGVEYQLLCDDLIDDAVVVQIVEMGDSIPSSTSNVIATYVPLVKYTNRTIDLLSCIIPQANKQILPLIDIRKEKQIVKYEKDNFYFPHILDLCDLHTVANHQEREDIKLLRKTNKTNPPEIPDEIEIRSTPESIISQYIRLKNKILFMPVCRIDTEESPTLEFGKYADALLENFDKITLRVMGTNNFENNIQSYLMKFSKILHCSCIIIEFNGIKPNREREIIEYVSNLDTDIQIIYAKETTNYKEHSITINHLNIFPNTSLSGYYDRLQDSDSSLWYADYCGYDRDTATEFVIGMKPNASLYLIANDDAMDIIILKVKHPTERGTAKWTLSAQMLINNYVKTGLVNSRFLDATHCNSCNTILRTSSLTLASAKYLSMLHNATTLAVL</sequence>
<protein>
    <submittedName>
        <fullName evidence="1">Uncharacterized protein</fullName>
    </submittedName>
</protein>
<dbReference type="Proteomes" id="UP000007803">
    <property type="component" value="Chromosome"/>
</dbReference>